<dbReference type="GO" id="GO:0005886">
    <property type="term" value="C:plasma membrane"/>
    <property type="evidence" value="ECO:0007669"/>
    <property type="project" value="UniProtKB-SubCell"/>
</dbReference>
<evidence type="ECO:0000256" key="2">
    <source>
        <dbReference type="ARBA" id="ARBA00009784"/>
    </source>
</evidence>
<keyword evidence="4 7" id="KW-0812">Transmembrane</keyword>
<evidence type="ECO:0000256" key="6">
    <source>
        <dbReference type="ARBA" id="ARBA00023136"/>
    </source>
</evidence>
<comment type="caution">
    <text evidence="8">The sequence shown here is derived from an EMBL/GenBank/DDBJ whole genome shotgun (WGS) entry which is preliminary data.</text>
</comment>
<evidence type="ECO:0000256" key="7">
    <source>
        <dbReference type="RuleBase" id="RU362048"/>
    </source>
</evidence>
<evidence type="ECO:0000256" key="5">
    <source>
        <dbReference type="ARBA" id="ARBA00022989"/>
    </source>
</evidence>
<keyword evidence="5 7" id="KW-1133">Transmembrane helix</keyword>
<protein>
    <recommendedName>
        <fullName evidence="7">UPF0056 membrane protein</fullName>
    </recommendedName>
</protein>
<name>A0AAE3P5P6_9BACT</name>
<keyword evidence="3" id="KW-1003">Cell membrane</keyword>
<dbReference type="AlphaFoldDB" id="A0AAE3P5P6"/>
<proteinExistence type="inferred from homology"/>
<accession>A0AAE3P5P6</accession>
<comment type="similarity">
    <text evidence="2 7">Belongs to the UPF0056 (MarC) family.</text>
</comment>
<reference evidence="8" key="1">
    <citation type="submission" date="2022-11" db="EMBL/GenBank/DDBJ databases">
        <title>Candidatus Alkanophaga archaea from heated hydrothermal vent sediment oxidize petroleum alkanes.</title>
        <authorList>
            <person name="Zehnle H."/>
            <person name="Laso-Perez R."/>
            <person name="Lipp J."/>
            <person name="Teske A."/>
            <person name="Wegener G."/>
        </authorList>
    </citation>
    <scope>NUCLEOTIDE SEQUENCE</scope>
    <source>
        <strain evidence="8">MCA70</strain>
    </source>
</reference>
<gene>
    <name evidence="8" type="ORF">OD816_001610</name>
</gene>
<feature type="transmembrane region" description="Helical" evidence="7">
    <location>
        <begin position="112"/>
        <end position="133"/>
    </location>
</feature>
<evidence type="ECO:0000313" key="9">
    <source>
        <dbReference type="Proteomes" id="UP001144110"/>
    </source>
</evidence>
<evidence type="ECO:0000256" key="1">
    <source>
        <dbReference type="ARBA" id="ARBA00004651"/>
    </source>
</evidence>
<sequence>MNPIGNTPIFLSFVSHLSEPERIKVARTGIIEEHPWLFEEVEDDSESVALTPLGTPILAGPGTITTALSLTGNKSDLSVIFIVIATFALVCLITYICFIYGEKLTKSMSPSFIGVITRLIGLILSVVAVQMIIEGVTEVSENLIKRLKAF</sequence>
<dbReference type="EMBL" id="JAPHEG010000010">
    <property type="protein sequence ID" value="MDF2954365.1"/>
    <property type="molecule type" value="Genomic_DNA"/>
</dbReference>
<dbReference type="Pfam" id="PF01914">
    <property type="entry name" value="MarC"/>
    <property type="match status" value="1"/>
</dbReference>
<comment type="subcellular location">
    <subcellularLocation>
        <location evidence="1 7">Cell membrane</location>
        <topology evidence="1 7">Multi-pass membrane protein</topology>
    </subcellularLocation>
</comment>
<keyword evidence="6 7" id="KW-0472">Membrane</keyword>
<dbReference type="PANTHER" id="PTHR33508:SF1">
    <property type="entry name" value="UPF0056 MEMBRANE PROTEIN YHCE"/>
    <property type="match status" value="1"/>
</dbReference>
<comment type="caution">
    <text evidence="7">Lacks conserved residue(s) required for the propagation of feature annotation.</text>
</comment>
<dbReference type="InterPro" id="IPR002771">
    <property type="entry name" value="Multi_antbiot-R_MarC"/>
</dbReference>
<evidence type="ECO:0000313" key="8">
    <source>
        <dbReference type="EMBL" id="MDF2954365.1"/>
    </source>
</evidence>
<organism evidence="8 9">
    <name type="scientific">Candidatus Thermodesulfobacterium syntrophicum</name>
    <dbReference type="NCBI Taxonomy" id="3060442"/>
    <lineage>
        <taxon>Bacteria</taxon>
        <taxon>Pseudomonadati</taxon>
        <taxon>Thermodesulfobacteriota</taxon>
        <taxon>Thermodesulfobacteria</taxon>
        <taxon>Thermodesulfobacteriales</taxon>
        <taxon>Thermodesulfobacteriaceae</taxon>
        <taxon>Thermodesulfobacterium</taxon>
    </lineage>
</organism>
<dbReference type="Proteomes" id="UP001144110">
    <property type="component" value="Unassembled WGS sequence"/>
</dbReference>
<dbReference type="PANTHER" id="PTHR33508">
    <property type="entry name" value="UPF0056 MEMBRANE PROTEIN YHCE"/>
    <property type="match status" value="1"/>
</dbReference>
<evidence type="ECO:0000256" key="4">
    <source>
        <dbReference type="ARBA" id="ARBA00022692"/>
    </source>
</evidence>
<evidence type="ECO:0000256" key="3">
    <source>
        <dbReference type="ARBA" id="ARBA00022475"/>
    </source>
</evidence>
<feature type="transmembrane region" description="Helical" evidence="7">
    <location>
        <begin position="77"/>
        <end position="100"/>
    </location>
</feature>